<evidence type="ECO:0000256" key="3">
    <source>
        <dbReference type="PROSITE-ProRule" id="PRU00059"/>
    </source>
</evidence>
<dbReference type="SUPFAM" id="SSF49854">
    <property type="entry name" value="Spermadhesin, CUB domain"/>
    <property type="match status" value="1"/>
</dbReference>
<dbReference type="Proteomes" id="UP000242188">
    <property type="component" value="Unassembled WGS sequence"/>
</dbReference>
<evidence type="ECO:0000313" key="7">
    <source>
        <dbReference type="EMBL" id="OWF43813.1"/>
    </source>
</evidence>
<dbReference type="PROSITE" id="PS01180">
    <property type="entry name" value="CUB"/>
    <property type="match status" value="1"/>
</dbReference>
<keyword evidence="5" id="KW-0732">Signal</keyword>
<feature type="chain" id="PRO_5013324238" evidence="5">
    <location>
        <begin position="27"/>
        <end position="268"/>
    </location>
</feature>
<evidence type="ECO:0000259" key="6">
    <source>
        <dbReference type="PROSITE" id="PS01180"/>
    </source>
</evidence>
<dbReference type="SMART" id="SM00042">
    <property type="entry name" value="CUB"/>
    <property type="match status" value="1"/>
</dbReference>
<keyword evidence="4" id="KW-0472">Membrane</keyword>
<dbReference type="InterPro" id="IPR035914">
    <property type="entry name" value="Sperma_CUB_dom_sf"/>
</dbReference>
<reference evidence="7 8" key="1">
    <citation type="journal article" date="2017" name="Nat. Ecol. Evol.">
        <title>Scallop genome provides insights into evolution of bilaterian karyotype and development.</title>
        <authorList>
            <person name="Wang S."/>
            <person name="Zhang J."/>
            <person name="Jiao W."/>
            <person name="Li J."/>
            <person name="Xun X."/>
            <person name="Sun Y."/>
            <person name="Guo X."/>
            <person name="Huan P."/>
            <person name="Dong B."/>
            <person name="Zhang L."/>
            <person name="Hu X."/>
            <person name="Sun X."/>
            <person name="Wang J."/>
            <person name="Zhao C."/>
            <person name="Wang Y."/>
            <person name="Wang D."/>
            <person name="Huang X."/>
            <person name="Wang R."/>
            <person name="Lv J."/>
            <person name="Li Y."/>
            <person name="Zhang Z."/>
            <person name="Liu B."/>
            <person name="Lu W."/>
            <person name="Hui Y."/>
            <person name="Liang J."/>
            <person name="Zhou Z."/>
            <person name="Hou R."/>
            <person name="Li X."/>
            <person name="Liu Y."/>
            <person name="Li H."/>
            <person name="Ning X."/>
            <person name="Lin Y."/>
            <person name="Zhao L."/>
            <person name="Xing Q."/>
            <person name="Dou J."/>
            <person name="Li Y."/>
            <person name="Mao J."/>
            <person name="Guo H."/>
            <person name="Dou H."/>
            <person name="Li T."/>
            <person name="Mu C."/>
            <person name="Jiang W."/>
            <person name="Fu Q."/>
            <person name="Fu X."/>
            <person name="Miao Y."/>
            <person name="Liu J."/>
            <person name="Yu Q."/>
            <person name="Li R."/>
            <person name="Liao H."/>
            <person name="Li X."/>
            <person name="Kong Y."/>
            <person name="Jiang Z."/>
            <person name="Chourrout D."/>
            <person name="Li R."/>
            <person name="Bao Z."/>
        </authorList>
    </citation>
    <scope>NUCLEOTIDE SEQUENCE [LARGE SCALE GENOMIC DNA]</scope>
    <source>
        <strain evidence="7 8">PY_sf001</strain>
    </source>
</reference>
<keyword evidence="2" id="KW-1015">Disulfide bond</keyword>
<feature type="transmembrane region" description="Helical" evidence="4">
    <location>
        <begin position="145"/>
        <end position="170"/>
    </location>
</feature>
<name>A0A210Q4Z4_MIZYE</name>
<dbReference type="Gene3D" id="2.60.120.290">
    <property type="entry name" value="Spermadhesin, CUB domain"/>
    <property type="match status" value="1"/>
</dbReference>
<dbReference type="OrthoDB" id="6161791at2759"/>
<keyword evidence="4" id="KW-0812">Transmembrane</keyword>
<dbReference type="PANTHER" id="PTHR24251:SF30">
    <property type="entry name" value="MEMBRANE FRIZZLED-RELATED PROTEIN"/>
    <property type="match status" value="1"/>
</dbReference>
<dbReference type="Pfam" id="PF00431">
    <property type="entry name" value="CUB"/>
    <property type="match status" value="1"/>
</dbReference>
<dbReference type="AlphaFoldDB" id="A0A210Q4Z4"/>
<evidence type="ECO:0000256" key="1">
    <source>
        <dbReference type="ARBA" id="ARBA00022737"/>
    </source>
</evidence>
<dbReference type="PANTHER" id="PTHR24251">
    <property type="entry name" value="OVOCHYMASE-RELATED"/>
    <property type="match status" value="1"/>
</dbReference>
<keyword evidence="4" id="KW-1133">Transmembrane helix</keyword>
<protein>
    <submittedName>
        <fullName evidence="7">Cubilin</fullName>
    </submittedName>
</protein>
<gene>
    <name evidence="7" type="ORF">KP79_PYT12596</name>
</gene>
<feature type="domain" description="CUB" evidence="6">
    <location>
        <begin position="26"/>
        <end position="141"/>
    </location>
</feature>
<sequence length="268" mass="30098">MAIRDGTMAVLKYLFFVMAGLTCLECKKLTATDTSQTIETHGYSFGLQYSRFMYETWSIETLDSSAVVEVEIDMDIEPSLGCWYDSLQIFDGSNSGEDSLGTFCGTSSDNTVTSSGREMYVVFQSDGSLQMRGFKLIYKQVKQKYAIWMTVGIVLAVFTTILSVCLILFLCGVCKSKNEVSPISLNNAQHQQPVWMIPRPHNHLQVVPGQFVPPPTYQDVTYQNQQAMEMQDMNRRILQGTADIAMARASPDNIMVDSLPPSQYYEKT</sequence>
<evidence type="ECO:0000256" key="5">
    <source>
        <dbReference type="SAM" id="SignalP"/>
    </source>
</evidence>
<accession>A0A210Q4Z4</accession>
<evidence type="ECO:0000256" key="4">
    <source>
        <dbReference type="SAM" id="Phobius"/>
    </source>
</evidence>
<dbReference type="CDD" id="cd00041">
    <property type="entry name" value="CUB"/>
    <property type="match status" value="1"/>
</dbReference>
<comment type="caution">
    <text evidence="3">Lacks conserved residue(s) required for the propagation of feature annotation.</text>
</comment>
<proteinExistence type="predicted"/>
<keyword evidence="1" id="KW-0677">Repeat</keyword>
<organism evidence="7 8">
    <name type="scientific">Mizuhopecten yessoensis</name>
    <name type="common">Japanese scallop</name>
    <name type="synonym">Patinopecten yessoensis</name>
    <dbReference type="NCBI Taxonomy" id="6573"/>
    <lineage>
        <taxon>Eukaryota</taxon>
        <taxon>Metazoa</taxon>
        <taxon>Spiralia</taxon>
        <taxon>Lophotrochozoa</taxon>
        <taxon>Mollusca</taxon>
        <taxon>Bivalvia</taxon>
        <taxon>Autobranchia</taxon>
        <taxon>Pteriomorphia</taxon>
        <taxon>Pectinida</taxon>
        <taxon>Pectinoidea</taxon>
        <taxon>Pectinidae</taxon>
        <taxon>Mizuhopecten</taxon>
    </lineage>
</organism>
<evidence type="ECO:0000256" key="2">
    <source>
        <dbReference type="ARBA" id="ARBA00023157"/>
    </source>
</evidence>
<dbReference type="EMBL" id="NEDP02004995">
    <property type="protein sequence ID" value="OWF43813.1"/>
    <property type="molecule type" value="Genomic_DNA"/>
</dbReference>
<keyword evidence="8" id="KW-1185">Reference proteome</keyword>
<comment type="caution">
    <text evidence="7">The sequence shown here is derived from an EMBL/GenBank/DDBJ whole genome shotgun (WGS) entry which is preliminary data.</text>
</comment>
<evidence type="ECO:0000313" key="8">
    <source>
        <dbReference type="Proteomes" id="UP000242188"/>
    </source>
</evidence>
<dbReference type="STRING" id="6573.A0A210Q4Z4"/>
<dbReference type="InterPro" id="IPR000859">
    <property type="entry name" value="CUB_dom"/>
</dbReference>
<feature type="signal peptide" evidence="5">
    <location>
        <begin position="1"/>
        <end position="26"/>
    </location>
</feature>